<dbReference type="Proteomes" id="UP000249524">
    <property type="component" value="Unassembled WGS sequence"/>
</dbReference>
<protein>
    <submittedName>
        <fullName evidence="2">Uncharacterized protein</fullName>
    </submittedName>
</protein>
<sequence length="234" mass="25519">MAAAQHANRIAEEGIAAQVEAARWQTYLGFSALGLSAIAGLAAVAAAVYARRAWRENRRSADVAERMLSGYERPFLLLEVVKSGVTFGDNSITYDVTKYRFRNLGRVPALITRRHFELGNSGEMPDPIDPDKEAGKPVVHGVAVGANDVSQEIETGRALPLFSALKPGRKVRSGGEDSRPSVYFHGFVEYRDLAGRGWITGFCFAQSDNEAGFQPLSLAARDAPDPYNFDRQIG</sequence>
<keyword evidence="1" id="KW-0812">Transmembrane</keyword>
<feature type="transmembrane region" description="Helical" evidence="1">
    <location>
        <begin position="27"/>
        <end position="50"/>
    </location>
</feature>
<dbReference type="AlphaFoldDB" id="A0A328BMZ2"/>
<name>A0A328BMZ2_9CAUL</name>
<keyword evidence="3" id="KW-1185">Reference proteome</keyword>
<proteinExistence type="predicted"/>
<keyword evidence="1" id="KW-1133">Transmembrane helix</keyword>
<dbReference type="EMBL" id="QFYS01000003">
    <property type="protein sequence ID" value="RAK66378.1"/>
    <property type="molecule type" value="Genomic_DNA"/>
</dbReference>
<accession>A0A328BMZ2</accession>
<evidence type="ECO:0000313" key="2">
    <source>
        <dbReference type="EMBL" id="RAK66378.1"/>
    </source>
</evidence>
<organism evidence="2 3">
    <name type="scientific">Phenylobacterium kunshanense</name>
    <dbReference type="NCBI Taxonomy" id="1445034"/>
    <lineage>
        <taxon>Bacteria</taxon>
        <taxon>Pseudomonadati</taxon>
        <taxon>Pseudomonadota</taxon>
        <taxon>Alphaproteobacteria</taxon>
        <taxon>Caulobacterales</taxon>
        <taxon>Caulobacteraceae</taxon>
        <taxon>Phenylobacterium</taxon>
    </lineage>
</organism>
<evidence type="ECO:0000256" key="1">
    <source>
        <dbReference type="SAM" id="Phobius"/>
    </source>
</evidence>
<comment type="caution">
    <text evidence="2">The sequence shown here is derived from an EMBL/GenBank/DDBJ whole genome shotgun (WGS) entry which is preliminary data.</text>
</comment>
<gene>
    <name evidence="2" type="ORF">DJ019_09025</name>
</gene>
<reference evidence="2 3" key="1">
    <citation type="submission" date="2018-05" db="EMBL/GenBank/DDBJ databases">
        <authorList>
            <person name="Lanie J.A."/>
            <person name="Ng W.-L."/>
            <person name="Kazmierczak K.M."/>
            <person name="Andrzejewski T.M."/>
            <person name="Davidsen T.M."/>
            <person name="Wayne K.J."/>
            <person name="Tettelin H."/>
            <person name="Glass J.I."/>
            <person name="Rusch D."/>
            <person name="Podicherti R."/>
            <person name="Tsui H.-C.T."/>
            <person name="Winkler M.E."/>
        </authorList>
    </citation>
    <scope>NUCLEOTIDE SEQUENCE [LARGE SCALE GENOMIC DNA]</scope>
    <source>
        <strain evidence="2 3">BUT-10</strain>
    </source>
</reference>
<keyword evidence="1" id="KW-0472">Membrane</keyword>
<evidence type="ECO:0000313" key="3">
    <source>
        <dbReference type="Proteomes" id="UP000249524"/>
    </source>
</evidence>